<reference evidence="3 4" key="1">
    <citation type="submission" date="2015-01" db="EMBL/GenBank/DDBJ databases">
        <title>Evolution of Trichinella species and genotypes.</title>
        <authorList>
            <person name="Korhonen P.K."/>
            <person name="Edoardo P."/>
            <person name="Giuseppe L.R."/>
            <person name="Gasser R.B."/>
        </authorList>
    </citation>
    <scope>NUCLEOTIDE SEQUENCE [LARGE SCALE GENOMIC DNA]</scope>
    <source>
        <strain evidence="3">ISS120</strain>
    </source>
</reference>
<evidence type="ECO:0000256" key="2">
    <source>
        <dbReference type="ARBA" id="ARBA00022801"/>
    </source>
</evidence>
<dbReference type="AlphaFoldDB" id="A0A0V1C5G0"/>
<protein>
    <submittedName>
        <fullName evidence="3">Deoxyribonuclease-2-alpha</fullName>
    </submittedName>
</protein>
<dbReference type="EMBL" id="JYDI01000632">
    <property type="protein sequence ID" value="KRY44328.1"/>
    <property type="molecule type" value="Genomic_DNA"/>
</dbReference>
<keyword evidence="4" id="KW-1185">Reference proteome</keyword>
<feature type="non-terminal residue" evidence="3">
    <location>
        <position position="374"/>
    </location>
</feature>
<accession>A0A0V1C5G0</accession>
<dbReference type="PANTHER" id="PTHR10858">
    <property type="entry name" value="DEOXYRIBONUCLEASE II"/>
    <property type="match status" value="1"/>
</dbReference>
<proteinExistence type="inferred from homology"/>
<dbReference type="GO" id="GO:0006309">
    <property type="term" value="P:apoptotic DNA fragmentation"/>
    <property type="evidence" value="ECO:0007669"/>
    <property type="project" value="TreeGrafter"/>
</dbReference>
<dbReference type="Pfam" id="PF03265">
    <property type="entry name" value="DNase_II"/>
    <property type="match status" value="1"/>
</dbReference>
<dbReference type="Proteomes" id="UP000054653">
    <property type="component" value="Unassembled WGS sequence"/>
</dbReference>
<evidence type="ECO:0000256" key="1">
    <source>
        <dbReference type="ARBA" id="ARBA00007527"/>
    </source>
</evidence>
<dbReference type="GO" id="GO:0004531">
    <property type="term" value="F:deoxyribonuclease II activity"/>
    <property type="evidence" value="ECO:0007669"/>
    <property type="project" value="InterPro"/>
</dbReference>
<comment type="caution">
    <text evidence="3">The sequence shown here is derived from an EMBL/GenBank/DDBJ whole genome shotgun (WGS) entry which is preliminary data.</text>
</comment>
<keyword evidence="2" id="KW-0378">Hydrolase</keyword>
<organism evidence="3 4">
    <name type="scientific">Trichinella britovi</name>
    <name type="common">Parasitic roundworm</name>
    <dbReference type="NCBI Taxonomy" id="45882"/>
    <lineage>
        <taxon>Eukaryota</taxon>
        <taxon>Metazoa</taxon>
        <taxon>Ecdysozoa</taxon>
        <taxon>Nematoda</taxon>
        <taxon>Enoplea</taxon>
        <taxon>Dorylaimia</taxon>
        <taxon>Trichinellida</taxon>
        <taxon>Trichinellidae</taxon>
        <taxon>Trichinella</taxon>
    </lineage>
</organism>
<comment type="similarity">
    <text evidence="1">Belongs to the DNase II family.</text>
</comment>
<sequence length="374" mass="41089">MDKPYAVAILKRSQAAEPAMAVCIDKDTIFARFNAIAAQILADNVFTFDYLSYREMPVHCCIAPAVEVVHQRDANFLFGVCVKNFLGVTAMKIVVEISLKIIFKNAPFYKKCHSFYTNKIFSVLLVESQLCRILYIHRILNAKIIMHDKMQIGPAQNNGKLLASDSPNDWANGAEAVTQPNGHSFAAALTNVVGPHANVKFLAYNNVPPAVPNVKTKSNSKGVIIISTAPGQNDGAWIVHTVPGFPAARTGYSWPAAEIAKGHLLICMTIAKTQINAIAASLFHAEPFVYYNDIPETETAGMPDFKKLAEGQIPTMPPFTITRSIKLTGAGAVPVHIYSKSAKSRYESSHNTFTNDFLEMYKKVILKGLKKTIK</sequence>
<evidence type="ECO:0000313" key="3">
    <source>
        <dbReference type="EMBL" id="KRY44328.1"/>
    </source>
</evidence>
<evidence type="ECO:0000313" key="4">
    <source>
        <dbReference type="Proteomes" id="UP000054653"/>
    </source>
</evidence>
<gene>
    <name evidence="3" type="primary">DNASE2</name>
    <name evidence="3" type="ORF">T03_16314</name>
</gene>
<dbReference type="PANTHER" id="PTHR10858:SF23">
    <property type="entry name" value="DEOXYRIBONUCLEASE II"/>
    <property type="match status" value="1"/>
</dbReference>
<dbReference type="InterPro" id="IPR004947">
    <property type="entry name" value="DNase_II"/>
</dbReference>
<name>A0A0V1C5G0_TRIBR</name>